<name>A0ABT8KSM5_9BACT</name>
<sequence length="311" mass="35263">MNTIELNHPTIIRTEATAQTSFRQKEINASPQLNALRLFFSVGGKYVPTMTAKIATNLFLTPRKSKKKKPLPEIFESASTYYLPYDRGNLKVYSWGFYGPRILLVHGWESRASTFRNVVPKLLEEGYRVVAFDGPAHGDSSGKQTNLVNFSKAIRSVIDYFEYSGGVSYIMGHSFGAGAVSLMLSDLKEKMPVKKLILISMPALVDKVIADFCEYMSISGTVESKIFDHILRITGRELKDFNLPNRFKDISAEDILIVHDKQDEVVPVSHTYALMKDANRPKYLFTENFGHYDIIKDELIIDKVIEFLKTN</sequence>
<reference evidence="2" key="1">
    <citation type="submission" date="2023-06" db="EMBL/GenBank/DDBJ databases">
        <title>Genomic of Parafulvivirga corallium.</title>
        <authorList>
            <person name="Wang G."/>
        </authorList>
    </citation>
    <scope>NUCLEOTIDE SEQUENCE</scope>
    <source>
        <strain evidence="2">BMA10</strain>
    </source>
</reference>
<evidence type="ECO:0000313" key="3">
    <source>
        <dbReference type="Proteomes" id="UP001172082"/>
    </source>
</evidence>
<organism evidence="2 3">
    <name type="scientific">Splendidivirga corallicola</name>
    <dbReference type="NCBI Taxonomy" id="3051826"/>
    <lineage>
        <taxon>Bacteria</taxon>
        <taxon>Pseudomonadati</taxon>
        <taxon>Bacteroidota</taxon>
        <taxon>Cytophagia</taxon>
        <taxon>Cytophagales</taxon>
        <taxon>Splendidivirgaceae</taxon>
        <taxon>Splendidivirga</taxon>
    </lineage>
</organism>
<feature type="domain" description="Serine aminopeptidase S33" evidence="1">
    <location>
        <begin position="102"/>
        <end position="204"/>
    </location>
</feature>
<gene>
    <name evidence="2" type="ORF">QQ008_17545</name>
</gene>
<comment type="caution">
    <text evidence="2">The sequence shown here is derived from an EMBL/GenBank/DDBJ whole genome shotgun (WGS) entry which is preliminary data.</text>
</comment>
<dbReference type="PANTHER" id="PTHR11614">
    <property type="entry name" value="PHOSPHOLIPASE-RELATED"/>
    <property type="match status" value="1"/>
</dbReference>
<dbReference type="Proteomes" id="UP001172082">
    <property type="component" value="Unassembled WGS sequence"/>
</dbReference>
<evidence type="ECO:0000259" key="1">
    <source>
        <dbReference type="Pfam" id="PF12146"/>
    </source>
</evidence>
<evidence type="ECO:0000313" key="2">
    <source>
        <dbReference type="EMBL" id="MDN5203198.1"/>
    </source>
</evidence>
<dbReference type="SUPFAM" id="SSF53474">
    <property type="entry name" value="alpha/beta-Hydrolases"/>
    <property type="match status" value="1"/>
</dbReference>
<dbReference type="Gene3D" id="3.40.50.1820">
    <property type="entry name" value="alpha/beta hydrolase"/>
    <property type="match status" value="1"/>
</dbReference>
<dbReference type="EMBL" id="JAUJEA010000006">
    <property type="protein sequence ID" value="MDN5203198.1"/>
    <property type="molecule type" value="Genomic_DNA"/>
</dbReference>
<dbReference type="RefSeq" id="WP_346753219.1">
    <property type="nucleotide sequence ID" value="NZ_JAUJEA010000006.1"/>
</dbReference>
<dbReference type="Pfam" id="PF12146">
    <property type="entry name" value="Hydrolase_4"/>
    <property type="match status" value="1"/>
</dbReference>
<dbReference type="InterPro" id="IPR029058">
    <property type="entry name" value="AB_hydrolase_fold"/>
</dbReference>
<proteinExistence type="predicted"/>
<dbReference type="GO" id="GO:0016787">
    <property type="term" value="F:hydrolase activity"/>
    <property type="evidence" value="ECO:0007669"/>
    <property type="project" value="UniProtKB-KW"/>
</dbReference>
<accession>A0ABT8KSM5</accession>
<keyword evidence="3" id="KW-1185">Reference proteome</keyword>
<dbReference type="InterPro" id="IPR022742">
    <property type="entry name" value="Hydrolase_4"/>
</dbReference>
<keyword evidence="2" id="KW-0378">Hydrolase</keyword>
<dbReference type="InterPro" id="IPR051044">
    <property type="entry name" value="MAG_DAG_Lipase"/>
</dbReference>
<protein>
    <submittedName>
        <fullName evidence="2">Alpha/beta hydrolase</fullName>
    </submittedName>
</protein>